<proteinExistence type="predicted"/>
<dbReference type="OMA" id="VCMILNG"/>
<organism evidence="2">
    <name type="scientific">Drosophila persimilis</name>
    <name type="common">Fruit fly</name>
    <dbReference type="NCBI Taxonomy" id="7234"/>
    <lineage>
        <taxon>Eukaryota</taxon>
        <taxon>Metazoa</taxon>
        <taxon>Ecdysozoa</taxon>
        <taxon>Arthropoda</taxon>
        <taxon>Hexapoda</taxon>
        <taxon>Insecta</taxon>
        <taxon>Pterygota</taxon>
        <taxon>Neoptera</taxon>
        <taxon>Endopterygota</taxon>
        <taxon>Diptera</taxon>
        <taxon>Brachycera</taxon>
        <taxon>Muscomorpha</taxon>
        <taxon>Ephydroidea</taxon>
        <taxon>Drosophilidae</taxon>
        <taxon>Drosophila</taxon>
        <taxon>Sophophora</taxon>
    </lineage>
</organism>
<name>B4GPV2_DROPE</name>
<dbReference type="Proteomes" id="UP000008744">
    <property type="component" value="Unassembled WGS sequence"/>
</dbReference>
<dbReference type="EMBL" id="CH479187">
    <property type="protein sequence ID" value="EDW39624.1"/>
    <property type="molecule type" value="Genomic_DNA"/>
</dbReference>
<accession>B4GPV2</accession>
<dbReference type="AlphaFoldDB" id="B4GPV2"/>
<dbReference type="PhylomeDB" id="B4GPV2"/>
<sequence length="71" mass="7647">MPYGGLVSNLEYIYSGTQPQSKLDLDAIIGVLNLAHLYGLQNVDAGIKKSLLHKLDLSNVCMILNGARSTS</sequence>
<keyword evidence="2" id="KW-1185">Reference proteome</keyword>
<dbReference type="HOGENOM" id="CLU_2742744_0_0_1"/>
<reference evidence="1 2" key="1">
    <citation type="journal article" date="2007" name="Nature">
        <title>Evolution of genes and genomes on the Drosophila phylogeny.</title>
        <authorList>
            <consortium name="Drosophila 12 Genomes Consortium"/>
            <person name="Clark A.G."/>
            <person name="Eisen M.B."/>
            <person name="Smith D.R."/>
            <person name="Bergman C.M."/>
            <person name="Oliver B."/>
            <person name="Markow T.A."/>
            <person name="Kaufman T.C."/>
            <person name="Kellis M."/>
            <person name="Gelbart W."/>
            <person name="Iyer V.N."/>
            <person name="Pollard D.A."/>
            <person name="Sackton T.B."/>
            <person name="Larracuente A.M."/>
            <person name="Singh N.D."/>
            <person name="Abad J.P."/>
            <person name="Abt D.N."/>
            <person name="Adryan B."/>
            <person name="Aguade M."/>
            <person name="Akashi H."/>
            <person name="Anderson W.W."/>
            <person name="Aquadro C.F."/>
            <person name="Ardell D.H."/>
            <person name="Arguello R."/>
            <person name="Artieri C.G."/>
            <person name="Barbash D.A."/>
            <person name="Barker D."/>
            <person name="Barsanti P."/>
            <person name="Batterham P."/>
            <person name="Batzoglou S."/>
            <person name="Begun D."/>
            <person name="Bhutkar A."/>
            <person name="Blanco E."/>
            <person name="Bosak S.A."/>
            <person name="Bradley R.K."/>
            <person name="Brand A.D."/>
            <person name="Brent M.R."/>
            <person name="Brooks A.N."/>
            <person name="Brown R.H."/>
            <person name="Butlin R.K."/>
            <person name="Caggese C."/>
            <person name="Calvi B.R."/>
            <person name="Bernardo de Carvalho A."/>
            <person name="Caspi A."/>
            <person name="Castrezana S."/>
            <person name="Celniker S.E."/>
            <person name="Chang J.L."/>
            <person name="Chapple C."/>
            <person name="Chatterji S."/>
            <person name="Chinwalla A."/>
            <person name="Civetta A."/>
            <person name="Clifton S.W."/>
            <person name="Comeron J.M."/>
            <person name="Costello J.C."/>
            <person name="Coyne J.A."/>
            <person name="Daub J."/>
            <person name="David R.G."/>
            <person name="Delcher A.L."/>
            <person name="Delehaunty K."/>
            <person name="Do C.B."/>
            <person name="Ebling H."/>
            <person name="Edwards K."/>
            <person name="Eickbush T."/>
            <person name="Evans J.D."/>
            <person name="Filipski A."/>
            <person name="Findeiss S."/>
            <person name="Freyhult E."/>
            <person name="Fulton L."/>
            <person name="Fulton R."/>
            <person name="Garcia A.C."/>
            <person name="Gardiner A."/>
            <person name="Garfield D.A."/>
            <person name="Garvin B.E."/>
            <person name="Gibson G."/>
            <person name="Gilbert D."/>
            <person name="Gnerre S."/>
            <person name="Godfrey J."/>
            <person name="Good R."/>
            <person name="Gotea V."/>
            <person name="Gravely B."/>
            <person name="Greenberg A.J."/>
            <person name="Griffiths-Jones S."/>
            <person name="Gross S."/>
            <person name="Guigo R."/>
            <person name="Gustafson E.A."/>
            <person name="Haerty W."/>
            <person name="Hahn M.W."/>
            <person name="Halligan D.L."/>
            <person name="Halpern A.L."/>
            <person name="Halter G.M."/>
            <person name="Han M.V."/>
            <person name="Heger A."/>
            <person name="Hillier L."/>
            <person name="Hinrichs A.S."/>
            <person name="Holmes I."/>
            <person name="Hoskins R.A."/>
            <person name="Hubisz M.J."/>
            <person name="Hultmark D."/>
            <person name="Huntley M.A."/>
            <person name="Jaffe D.B."/>
            <person name="Jagadeeshan S."/>
            <person name="Jeck W.R."/>
            <person name="Johnson J."/>
            <person name="Jones C.D."/>
            <person name="Jordan W.C."/>
            <person name="Karpen G.H."/>
            <person name="Kataoka E."/>
            <person name="Keightley P.D."/>
            <person name="Kheradpour P."/>
            <person name="Kirkness E.F."/>
            <person name="Koerich L.B."/>
            <person name="Kristiansen K."/>
            <person name="Kudrna D."/>
            <person name="Kulathinal R.J."/>
            <person name="Kumar S."/>
            <person name="Kwok R."/>
            <person name="Lander E."/>
            <person name="Langley C.H."/>
            <person name="Lapoint R."/>
            <person name="Lazzaro B.P."/>
            <person name="Lee S.J."/>
            <person name="Levesque L."/>
            <person name="Li R."/>
            <person name="Lin C.F."/>
            <person name="Lin M.F."/>
            <person name="Lindblad-Toh K."/>
            <person name="Llopart A."/>
            <person name="Long M."/>
            <person name="Low L."/>
            <person name="Lozovsky E."/>
            <person name="Lu J."/>
            <person name="Luo M."/>
            <person name="Machado C.A."/>
            <person name="Makalowski W."/>
            <person name="Marzo M."/>
            <person name="Matsuda M."/>
            <person name="Matzkin L."/>
            <person name="McAllister B."/>
            <person name="McBride C.S."/>
            <person name="McKernan B."/>
            <person name="McKernan K."/>
            <person name="Mendez-Lago M."/>
            <person name="Minx P."/>
            <person name="Mollenhauer M.U."/>
            <person name="Montooth K."/>
            <person name="Mount S.M."/>
            <person name="Mu X."/>
            <person name="Myers E."/>
            <person name="Negre B."/>
            <person name="Newfeld S."/>
            <person name="Nielsen R."/>
            <person name="Noor M.A."/>
            <person name="O'Grady P."/>
            <person name="Pachter L."/>
            <person name="Papaceit M."/>
            <person name="Parisi M.J."/>
            <person name="Parisi M."/>
            <person name="Parts L."/>
            <person name="Pedersen J.S."/>
            <person name="Pesole G."/>
            <person name="Phillippy A.M."/>
            <person name="Ponting C.P."/>
            <person name="Pop M."/>
            <person name="Porcelli D."/>
            <person name="Powell J.R."/>
            <person name="Prohaska S."/>
            <person name="Pruitt K."/>
            <person name="Puig M."/>
            <person name="Quesneville H."/>
            <person name="Ram K.R."/>
            <person name="Rand D."/>
            <person name="Rasmussen M.D."/>
            <person name="Reed L.K."/>
            <person name="Reenan R."/>
            <person name="Reily A."/>
            <person name="Remington K.A."/>
            <person name="Rieger T.T."/>
            <person name="Ritchie M.G."/>
            <person name="Robin C."/>
            <person name="Rogers Y.H."/>
            <person name="Rohde C."/>
            <person name="Rozas J."/>
            <person name="Rubenfield M.J."/>
            <person name="Ruiz A."/>
            <person name="Russo S."/>
            <person name="Salzberg S.L."/>
            <person name="Sanchez-Gracia A."/>
            <person name="Saranga D.J."/>
            <person name="Sato H."/>
            <person name="Schaeffer S.W."/>
            <person name="Schatz M.C."/>
            <person name="Schlenke T."/>
            <person name="Schwartz R."/>
            <person name="Segarra C."/>
            <person name="Singh R.S."/>
            <person name="Sirot L."/>
            <person name="Sirota M."/>
            <person name="Sisneros N.B."/>
            <person name="Smith C.D."/>
            <person name="Smith T.F."/>
            <person name="Spieth J."/>
            <person name="Stage D.E."/>
            <person name="Stark A."/>
            <person name="Stephan W."/>
            <person name="Strausberg R.L."/>
            <person name="Strempel S."/>
            <person name="Sturgill D."/>
            <person name="Sutton G."/>
            <person name="Sutton G.G."/>
            <person name="Tao W."/>
            <person name="Teichmann S."/>
            <person name="Tobari Y.N."/>
            <person name="Tomimura Y."/>
            <person name="Tsolas J.M."/>
            <person name="Valente V.L."/>
            <person name="Venter E."/>
            <person name="Venter J.C."/>
            <person name="Vicario S."/>
            <person name="Vieira F.G."/>
            <person name="Vilella A.J."/>
            <person name="Villasante A."/>
            <person name="Walenz B."/>
            <person name="Wang J."/>
            <person name="Wasserman M."/>
            <person name="Watts T."/>
            <person name="Wilson D."/>
            <person name="Wilson R.K."/>
            <person name="Wing R.A."/>
            <person name="Wolfner M.F."/>
            <person name="Wong A."/>
            <person name="Wong G.K."/>
            <person name="Wu C.I."/>
            <person name="Wu G."/>
            <person name="Yamamoto D."/>
            <person name="Yang H.P."/>
            <person name="Yang S.P."/>
            <person name="Yorke J.A."/>
            <person name="Yoshida K."/>
            <person name="Zdobnov E."/>
            <person name="Zhang P."/>
            <person name="Zhang Y."/>
            <person name="Zimin A.V."/>
            <person name="Baldwin J."/>
            <person name="Abdouelleil A."/>
            <person name="Abdulkadir J."/>
            <person name="Abebe A."/>
            <person name="Abera B."/>
            <person name="Abreu J."/>
            <person name="Acer S.C."/>
            <person name="Aftuck L."/>
            <person name="Alexander A."/>
            <person name="An P."/>
            <person name="Anderson E."/>
            <person name="Anderson S."/>
            <person name="Arachi H."/>
            <person name="Azer M."/>
            <person name="Bachantsang P."/>
            <person name="Barry A."/>
            <person name="Bayul T."/>
            <person name="Berlin A."/>
            <person name="Bessette D."/>
            <person name="Bloom T."/>
            <person name="Blye J."/>
            <person name="Boguslavskiy L."/>
            <person name="Bonnet C."/>
            <person name="Boukhgalter B."/>
            <person name="Bourzgui I."/>
            <person name="Brown A."/>
            <person name="Cahill P."/>
            <person name="Channer S."/>
            <person name="Cheshatsang Y."/>
            <person name="Chuda L."/>
            <person name="Citroen M."/>
            <person name="Collymore A."/>
            <person name="Cooke P."/>
            <person name="Costello M."/>
            <person name="D'Aco K."/>
            <person name="Daza R."/>
            <person name="De Haan G."/>
            <person name="DeGray S."/>
            <person name="DeMaso C."/>
            <person name="Dhargay N."/>
            <person name="Dooley K."/>
            <person name="Dooley E."/>
            <person name="Doricent M."/>
            <person name="Dorje P."/>
            <person name="Dorjee K."/>
            <person name="Dupes A."/>
            <person name="Elong R."/>
            <person name="Falk J."/>
            <person name="Farina A."/>
            <person name="Faro S."/>
            <person name="Ferguson D."/>
            <person name="Fisher S."/>
            <person name="Foley C.D."/>
            <person name="Franke A."/>
            <person name="Friedrich D."/>
            <person name="Gadbois L."/>
            <person name="Gearin G."/>
            <person name="Gearin C.R."/>
            <person name="Giannoukos G."/>
            <person name="Goode T."/>
            <person name="Graham J."/>
            <person name="Grandbois E."/>
            <person name="Grewal S."/>
            <person name="Gyaltsen K."/>
            <person name="Hafez N."/>
            <person name="Hagos B."/>
            <person name="Hall J."/>
            <person name="Henson C."/>
            <person name="Hollinger A."/>
            <person name="Honan T."/>
            <person name="Huard M.D."/>
            <person name="Hughes L."/>
            <person name="Hurhula B."/>
            <person name="Husby M.E."/>
            <person name="Kamat A."/>
            <person name="Kanga B."/>
            <person name="Kashin S."/>
            <person name="Khazanovich D."/>
            <person name="Kisner P."/>
            <person name="Lance K."/>
            <person name="Lara M."/>
            <person name="Lee W."/>
            <person name="Lennon N."/>
            <person name="Letendre F."/>
            <person name="LeVine R."/>
            <person name="Lipovsky A."/>
            <person name="Liu X."/>
            <person name="Liu J."/>
            <person name="Liu S."/>
            <person name="Lokyitsang T."/>
            <person name="Lokyitsang Y."/>
            <person name="Lubonja R."/>
            <person name="Lui A."/>
            <person name="MacDonald P."/>
            <person name="Magnisalis V."/>
            <person name="Maru K."/>
            <person name="Matthews C."/>
            <person name="McCusker W."/>
            <person name="McDonough S."/>
            <person name="Mehta T."/>
            <person name="Meldrim J."/>
            <person name="Meneus L."/>
            <person name="Mihai O."/>
            <person name="Mihalev A."/>
            <person name="Mihova T."/>
            <person name="Mittelman R."/>
            <person name="Mlenga V."/>
            <person name="Montmayeur A."/>
            <person name="Mulrain L."/>
            <person name="Navidi A."/>
            <person name="Naylor J."/>
            <person name="Negash T."/>
            <person name="Nguyen T."/>
            <person name="Nguyen N."/>
            <person name="Nicol R."/>
            <person name="Norbu C."/>
            <person name="Norbu N."/>
            <person name="Novod N."/>
            <person name="O'Neill B."/>
            <person name="Osman S."/>
            <person name="Markiewicz E."/>
            <person name="Oyono O.L."/>
            <person name="Patti C."/>
            <person name="Phunkhang P."/>
            <person name="Pierre F."/>
            <person name="Priest M."/>
            <person name="Raghuraman S."/>
            <person name="Rege F."/>
            <person name="Reyes R."/>
            <person name="Rise C."/>
            <person name="Rogov P."/>
            <person name="Ross K."/>
            <person name="Ryan E."/>
            <person name="Settipalli S."/>
            <person name="Shea T."/>
            <person name="Sherpa N."/>
            <person name="Shi L."/>
            <person name="Shih D."/>
            <person name="Sparrow T."/>
            <person name="Spaulding J."/>
            <person name="Stalker J."/>
            <person name="Stange-Thomann N."/>
            <person name="Stavropoulos S."/>
            <person name="Stone C."/>
            <person name="Strader C."/>
            <person name="Tesfaye S."/>
            <person name="Thomson T."/>
            <person name="Thoulutsang Y."/>
            <person name="Thoulutsang D."/>
            <person name="Topham K."/>
            <person name="Topping I."/>
            <person name="Tsamla T."/>
            <person name="Vassiliev H."/>
            <person name="Vo A."/>
            <person name="Wangchuk T."/>
            <person name="Wangdi T."/>
            <person name="Weiand M."/>
            <person name="Wilkinson J."/>
            <person name="Wilson A."/>
            <person name="Yadav S."/>
            <person name="Young G."/>
            <person name="Yu Q."/>
            <person name="Zembek L."/>
            <person name="Zhong D."/>
            <person name="Zimmer A."/>
            <person name="Zwirko Z."/>
            <person name="Jaffe D.B."/>
            <person name="Alvarez P."/>
            <person name="Brockman W."/>
            <person name="Butler J."/>
            <person name="Chin C."/>
            <person name="Gnerre S."/>
            <person name="Grabherr M."/>
            <person name="Kleber M."/>
            <person name="Mauceli E."/>
            <person name="MacCallum I."/>
        </authorList>
    </citation>
    <scope>NUCLEOTIDE SEQUENCE [LARGE SCALE GENOMIC DNA]</scope>
    <source>
        <strain evidence="2">MSH-3 / Tucson 14011-0111.49</strain>
    </source>
</reference>
<dbReference type="InterPro" id="IPR011333">
    <property type="entry name" value="SKP1/BTB/POZ_sf"/>
</dbReference>
<evidence type="ECO:0000313" key="2">
    <source>
        <dbReference type="Proteomes" id="UP000008744"/>
    </source>
</evidence>
<evidence type="ECO:0000313" key="1">
    <source>
        <dbReference type="EMBL" id="EDW39624.1"/>
    </source>
</evidence>
<protein>
    <submittedName>
        <fullName evidence="1">GL15143</fullName>
    </submittedName>
</protein>
<gene>
    <name evidence="1" type="primary">Dper\GL15143</name>
    <name evidence="1" type="ORF">Dper_GL15143</name>
</gene>
<dbReference type="Gene3D" id="3.30.710.10">
    <property type="entry name" value="Potassium Channel Kv1.1, Chain A"/>
    <property type="match status" value="1"/>
</dbReference>